<dbReference type="InterPro" id="IPR019239">
    <property type="entry name" value="VapB_antitoxin"/>
</dbReference>
<protein>
    <submittedName>
        <fullName evidence="1">Type II toxin-antitoxin system VapB family antitoxin</fullName>
    </submittedName>
</protein>
<dbReference type="Pfam" id="PF09957">
    <property type="entry name" value="VapB_antitoxin"/>
    <property type="match status" value="1"/>
</dbReference>
<dbReference type="AlphaFoldDB" id="A0A537JCE1"/>
<evidence type="ECO:0000313" key="2">
    <source>
        <dbReference type="Proteomes" id="UP000318093"/>
    </source>
</evidence>
<gene>
    <name evidence="1" type="ORF">E6H03_07275</name>
</gene>
<dbReference type="EMBL" id="VBAN01000217">
    <property type="protein sequence ID" value="TMI81207.1"/>
    <property type="molecule type" value="Genomic_DNA"/>
</dbReference>
<accession>A0A537JCE1</accession>
<sequence length="68" mass="7739">MPRMMVELDDRLLAEAQRITGARTKRAAIETALEELVRRRKAAELAKLAGKVPIRLTQRALRGMRKGR</sequence>
<reference evidence="1 2" key="1">
    <citation type="journal article" date="2019" name="Nat. Microbiol.">
        <title>Mediterranean grassland soil C-N compound turnover is dependent on rainfall and depth, and is mediated by genomically divergent microorganisms.</title>
        <authorList>
            <person name="Diamond S."/>
            <person name="Andeer P.F."/>
            <person name="Li Z."/>
            <person name="Crits-Christoph A."/>
            <person name="Burstein D."/>
            <person name="Anantharaman K."/>
            <person name="Lane K.R."/>
            <person name="Thomas B.C."/>
            <person name="Pan C."/>
            <person name="Northen T.R."/>
            <person name="Banfield J.F."/>
        </authorList>
    </citation>
    <scope>NUCLEOTIDE SEQUENCE [LARGE SCALE GENOMIC DNA]</scope>
    <source>
        <strain evidence="1">NP_6</strain>
    </source>
</reference>
<comment type="caution">
    <text evidence="1">The sequence shown here is derived from an EMBL/GenBank/DDBJ whole genome shotgun (WGS) entry which is preliminary data.</text>
</comment>
<evidence type="ECO:0000313" key="1">
    <source>
        <dbReference type="EMBL" id="TMI81207.1"/>
    </source>
</evidence>
<dbReference type="Proteomes" id="UP000318093">
    <property type="component" value="Unassembled WGS sequence"/>
</dbReference>
<organism evidence="1 2">
    <name type="scientific">Candidatus Segetimicrobium genomatis</name>
    <dbReference type="NCBI Taxonomy" id="2569760"/>
    <lineage>
        <taxon>Bacteria</taxon>
        <taxon>Bacillati</taxon>
        <taxon>Candidatus Sysuimicrobiota</taxon>
        <taxon>Candidatus Sysuimicrobiia</taxon>
        <taxon>Candidatus Sysuimicrobiales</taxon>
        <taxon>Candidatus Segetimicrobiaceae</taxon>
        <taxon>Candidatus Segetimicrobium</taxon>
    </lineage>
</organism>
<proteinExistence type="predicted"/>
<name>A0A537JCE1_9BACT</name>